<dbReference type="InParanoid" id="A2F1Z2"/>
<evidence type="ECO:0000313" key="12">
    <source>
        <dbReference type="EMBL" id="EAY01090.1"/>
    </source>
</evidence>
<comment type="similarity">
    <text evidence="3">Belongs to the peptidase M16 family. PreP subfamily.</text>
</comment>
<evidence type="ECO:0000256" key="9">
    <source>
        <dbReference type="ARBA" id="ARBA00023128"/>
    </source>
</evidence>
<evidence type="ECO:0000256" key="3">
    <source>
        <dbReference type="ARBA" id="ARBA00007575"/>
    </source>
</evidence>
<dbReference type="InterPro" id="IPR007863">
    <property type="entry name" value="Peptidase_M16_C"/>
</dbReference>
<evidence type="ECO:0000256" key="1">
    <source>
        <dbReference type="ARBA" id="ARBA00001947"/>
    </source>
</evidence>
<feature type="domain" description="Peptidase M16C associated" evidence="11">
    <location>
        <begin position="489"/>
        <end position="730"/>
    </location>
</feature>
<dbReference type="STRING" id="5722.A2F1Z2"/>
<evidence type="ECO:0000259" key="11">
    <source>
        <dbReference type="SMART" id="SM01264"/>
    </source>
</evidence>
<dbReference type="Pfam" id="PF08367">
    <property type="entry name" value="M16C_assoc"/>
    <property type="match status" value="1"/>
</dbReference>
<dbReference type="GO" id="GO:0005739">
    <property type="term" value="C:mitochondrion"/>
    <property type="evidence" value="ECO:0007669"/>
    <property type="project" value="UniProtKB-SubCell"/>
</dbReference>
<name>A2F1Z2_TRIV3</name>
<keyword evidence="6" id="KW-0378">Hydrolase</keyword>
<dbReference type="PANTHER" id="PTHR43016">
    <property type="entry name" value="PRESEQUENCE PROTEASE"/>
    <property type="match status" value="1"/>
</dbReference>
<dbReference type="VEuPathDB" id="TrichDB:TVAGG3_0128140"/>
<reference evidence="12" key="2">
    <citation type="journal article" date="2007" name="Science">
        <title>Draft genome sequence of the sexually transmitted pathogen Trichomonas vaginalis.</title>
        <authorList>
            <person name="Carlton J.M."/>
            <person name="Hirt R.P."/>
            <person name="Silva J.C."/>
            <person name="Delcher A.L."/>
            <person name="Schatz M."/>
            <person name="Zhao Q."/>
            <person name="Wortman J.R."/>
            <person name="Bidwell S.L."/>
            <person name="Alsmark U.C.M."/>
            <person name="Besteiro S."/>
            <person name="Sicheritz-Ponten T."/>
            <person name="Noel C.J."/>
            <person name="Dacks J.B."/>
            <person name="Foster P.G."/>
            <person name="Simillion C."/>
            <person name="Van de Peer Y."/>
            <person name="Miranda-Saavedra D."/>
            <person name="Barton G.J."/>
            <person name="Westrop G.D."/>
            <person name="Mueller S."/>
            <person name="Dessi D."/>
            <person name="Fiori P.L."/>
            <person name="Ren Q."/>
            <person name="Paulsen I."/>
            <person name="Zhang H."/>
            <person name="Bastida-Corcuera F.D."/>
            <person name="Simoes-Barbosa A."/>
            <person name="Brown M.T."/>
            <person name="Hayes R.D."/>
            <person name="Mukherjee M."/>
            <person name="Okumura C.Y."/>
            <person name="Schneider R."/>
            <person name="Smith A.J."/>
            <person name="Vanacova S."/>
            <person name="Villalvazo M."/>
            <person name="Haas B.J."/>
            <person name="Pertea M."/>
            <person name="Feldblyum T.V."/>
            <person name="Utterback T.R."/>
            <person name="Shu C.L."/>
            <person name="Osoegawa K."/>
            <person name="de Jong P.J."/>
            <person name="Hrdy I."/>
            <person name="Horvathova L."/>
            <person name="Zubacova Z."/>
            <person name="Dolezal P."/>
            <person name="Malik S.B."/>
            <person name="Logsdon J.M. Jr."/>
            <person name="Henze K."/>
            <person name="Gupta A."/>
            <person name="Wang C.C."/>
            <person name="Dunne R.L."/>
            <person name="Upcroft J.A."/>
            <person name="Upcroft P."/>
            <person name="White O."/>
            <person name="Salzberg S.L."/>
            <person name="Tang P."/>
            <person name="Chiu C.-H."/>
            <person name="Lee Y.-S."/>
            <person name="Embley T.M."/>
            <person name="Coombs G.H."/>
            <person name="Mottram J.C."/>
            <person name="Tachezy J."/>
            <person name="Fraser-Liggett C.M."/>
            <person name="Johnson P.J."/>
        </authorList>
    </citation>
    <scope>NUCLEOTIDE SEQUENCE [LARGE SCALE GENOMIC DNA]</scope>
    <source>
        <strain evidence="12">G3</strain>
    </source>
</reference>
<dbReference type="RefSeq" id="XP_001330106.1">
    <property type="nucleotide sequence ID" value="XM_001330071.1"/>
</dbReference>
<evidence type="ECO:0000256" key="10">
    <source>
        <dbReference type="SAM" id="Phobius"/>
    </source>
</evidence>
<keyword evidence="9" id="KW-0496">Mitochondrion</keyword>
<keyword evidence="10" id="KW-0472">Membrane</keyword>
<dbReference type="InterPro" id="IPR013578">
    <property type="entry name" value="Peptidase_M16C_assoc"/>
</dbReference>
<keyword evidence="7" id="KW-0862">Zinc</keyword>
<protein>
    <submittedName>
        <fullName evidence="12">Clan ME, family M16, insulinase-like metallopeptidase</fullName>
    </submittedName>
</protein>
<organism evidence="12 13">
    <name type="scientific">Trichomonas vaginalis (strain ATCC PRA-98 / G3)</name>
    <dbReference type="NCBI Taxonomy" id="412133"/>
    <lineage>
        <taxon>Eukaryota</taxon>
        <taxon>Metamonada</taxon>
        <taxon>Parabasalia</taxon>
        <taxon>Trichomonadida</taxon>
        <taxon>Trichomonadidae</taxon>
        <taxon>Trichomonas</taxon>
    </lineage>
</organism>
<dbReference type="SUPFAM" id="SSF63411">
    <property type="entry name" value="LuxS/MPP-like metallohydrolase"/>
    <property type="match status" value="4"/>
</dbReference>
<comment type="subcellular location">
    <subcellularLocation>
        <location evidence="2">Mitochondrion</location>
    </subcellularLocation>
</comment>
<dbReference type="InterPro" id="IPR011249">
    <property type="entry name" value="Metalloenz_LuxS/M16"/>
</dbReference>
<evidence type="ECO:0000256" key="7">
    <source>
        <dbReference type="ARBA" id="ARBA00022833"/>
    </source>
</evidence>
<dbReference type="FunFam" id="3.30.830.10:FF:000034">
    <property type="entry name" value="presequence protease 1, chloroplastic/mitochondrial"/>
    <property type="match status" value="1"/>
</dbReference>
<proteinExistence type="inferred from homology"/>
<reference evidence="12" key="1">
    <citation type="submission" date="2006-10" db="EMBL/GenBank/DDBJ databases">
        <authorList>
            <person name="Amadeo P."/>
            <person name="Zhao Q."/>
            <person name="Wortman J."/>
            <person name="Fraser-Liggett C."/>
            <person name="Carlton J."/>
        </authorList>
    </citation>
    <scope>NUCLEOTIDE SEQUENCE</scope>
    <source>
        <strain evidence="12">G3</strain>
    </source>
</reference>
<dbReference type="FunFam" id="3.30.830.10:FF:000009">
    <property type="entry name" value="Presequence protease, mitochondrial"/>
    <property type="match status" value="1"/>
</dbReference>
<evidence type="ECO:0000313" key="13">
    <source>
        <dbReference type="Proteomes" id="UP000001542"/>
    </source>
</evidence>
<evidence type="ECO:0000256" key="4">
    <source>
        <dbReference type="ARBA" id="ARBA00022670"/>
    </source>
</evidence>
<dbReference type="EMBL" id="DS113579">
    <property type="protein sequence ID" value="EAY01090.1"/>
    <property type="molecule type" value="Genomic_DNA"/>
</dbReference>
<dbReference type="OMA" id="NYLYYIR"/>
<dbReference type="AlphaFoldDB" id="A2F1Z2"/>
<dbReference type="VEuPathDB" id="TrichDB:TVAG_484640"/>
<dbReference type="GO" id="GO:0046872">
    <property type="term" value="F:metal ion binding"/>
    <property type="evidence" value="ECO:0007669"/>
    <property type="project" value="UniProtKB-KW"/>
</dbReference>
<keyword evidence="4" id="KW-0645">Protease</keyword>
<dbReference type="OrthoDB" id="10250783at2759"/>
<dbReference type="InterPro" id="IPR011765">
    <property type="entry name" value="Pept_M16_N"/>
</dbReference>
<evidence type="ECO:0000256" key="6">
    <source>
        <dbReference type="ARBA" id="ARBA00022801"/>
    </source>
</evidence>
<evidence type="ECO:0000256" key="5">
    <source>
        <dbReference type="ARBA" id="ARBA00022723"/>
    </source>
</evidence>
<gene>
    <name evidence="12" type="ORF">TVAG_484640</name>
</gene>
<dbReference type="Proteomes" id="UP000001542">
    <property type="component" value="Unassembled WGS sequence"/>
</dbReference>
<dbReference type="Gene3D" id="3.30.830.10">
    <property type="entry name" value="Metalloenzyme, LuxS/M16 peptidase-like"/>
    <property type="match status" value="4"/>
</dbReference>
<dbReference type="InterPro" id="IPR055130">
    <property type="entry name" value="PreP_C"/>
</dbReference>
<dbReference type="FunFam" id="3.30.830.10:FF:000126">
    <property type="entry name" value="Clan ME, family M16, insulinase-like metallopeptidase"/>
    <property type="match status" value="1"/>
</dbReference>
<dbReference type="Pfam" id="PF22516">
    <property type="entry name" value="PreP_C"/>
    <property type="match status" value="1"/>
</dbReference>
<accession>A2F1Z2</accession>
<comment type="cofactor">
    <cofactor evidence="1">
        <name>Zn(2+)</name>
        <dbReference type="ChEBI" id="CHEBI:29105"/>
    </cofactor>
</comment>
<dbReference type="eggNOG" id="KOG2019">
    <property type="taxonomic scope" value="Eukaryota"/>
</dbReference>
<keyword evidence="10" id="KW-0812">Transmembrane</keyword>
<dbReference type="FunCoup" id="A2F1Z2">
    <property type="interactions" value="331"/>
</dbReference>
<dbReference type="Pfam" id="PF05193">
    <property type="entry name" value="Peptidase_M16_C"/>
    <property type="match status" value="1"/>
</dbReference>
<dbReference type="GO" id="GO:0016485">
    <property type="term" value="P:protein processing"/>
    <property type="evidence" value="ECO:0000318"/>
    <property type="project" value="GO_Central"/>
</dbReference>
<evidence type="ECO:0000256" key="8">
    <source>
        <dbReference type="ARBA" id="ARBA00023049"/>
    </source>
</evidence>
<keyword evidence="8" id="KW-0482">Metalloprotease</keyword>
<dbReference type="SMR" id="A2F1Z2"/>
<sequence>MEKVTEYITKTTLYVVPLLVSIAFIYLKPNEGVNIHNFVFVKKQYFPQYNAEVMLYKHKLHGCPYIYVKTSDKHNFFATTLRTTCIDNTGSTHVLEHLTLHGSKKYPIPSVFTELIKSSLASFMNAFTSVEWTAYPFSTTNYKDFHNLLDVYLDSVFNPKLEEIDFLSECHHLEFEQPDNSSSALRHSGVVYNEMNGAMSSTSHYFTDLLRQKLYPHSLFHFNYGGNPPDIANLTFKDIQDQHDRYYNPSNALFFHYGSFNTAEVMKKLDSIIQKFEPKNITIPEEKIKEPRWEQPVTIEEDGPSDDDSNSSRVSLAWLVGDLRNISDVFDLKILNLLLSSTVVSPLYQGLIKTGYGKSFTETGYMDYIKYPYFTIGLAGVSKDDAKQFNNKVITILNKIYKEGFDPDHQRSILHALELSQREISSSIGMDIWNNLVSSWIHDTDPFRIIDIRREFERVKKTLQIQPRYFELLLKTKIIENSHCLFLIMNSDPKFLEKKQNQTKIEMEKIKQKMSEKEKSDIVKLAAEIRARIDAPKPLHLLPTVTVNDINKTANLEEYEKDGNIYKFRRTMNGIVKVRVQGDLPLNHELIKDVPLYTTVLSSLGCDDMDENEFQKNVTLFTGGIHVNLNVINKLNDDKTHGVITLSSYCLDRDAPKMIELMSKMIFKPHFNNTKMIETMLKTSSIMFNDNIINNGHRYAAMFSSAALSRSNSLSEIWFGVSQQKNLKYVLQNLTELNLQKIHDEIIMKANFSASIHGGYQGINRSFDFVKDFVDELNKNDKKLNSEKDFIEEFSLKMKEKKKTIISVDSQTYFCCVAMKGPSYNKDFEENNKRTITITLLKNQFLWDLVREKLGAYGAIATHDRWTGTTVLASYRDTNPVEILGAFKKAVDEVLEGNITDEMIGKAKITTFGALDQPEAPADSGLNIFQRNMDFETEQKVRNQLLSVTKEDIIEQARKMKQEDWTYCVVGSPSVSEKLTDFIVYEL</sequence>
<dbReference type="KEGG" id="tva:4758914"/>
<keyword evidence="10" id="KW-1133">Transmembrane helix</keyword>
<dbReference type="SMART" id="SM01264">
    <property type="entry name" value="M16C_associated"/>
    <property type="match status" value="1"/>
</dbReference>
<keyword evidence="5" id="KW-0479">Metal-binding</keyword>
<dbReference type="Pfam" id="PF00675">
    <property type="entry name" value="Peptidase_M16"/>
    <property type="match status" value="1"/>
</dbReference>
<dbReference type="GO" id="GO:0004222">
    <property type="term" value="F:metalloendopeptidase activity"/>
    <property type="evidence" value="ECO:0000318"/>
    <property type="project" value="GO_Central"/>
</dbReference>
<feature type="transmembrane region" description="Helical" evidence="10">
    <location>
        <begin position="7"/>
        <end position="27"/>
    </location>
</feature>
<keyword evidence="13" id="KW-1185">Reference proteome</keyword>
<dbReference type="PANTHER" id="PTHR43016:SF13">
    <property type="entry name" value="PRESEQUENCE PROTEASE, MITOCHONDRIAL"/>
    <property type="match status" value="1"/>
</dbReference>
<evidence type="ECO:0000256" key="2">
    <source>
        <dbReference type="ARBA" id="ARBA00004173"/>
    </source>
</evidence>